<name>A0ABS8H040_9SPHN</name>
<evidence type="ECO:0000313" key="3">
    <source>
        <dbReference type="Proteomes" id="UP001198830"/>
    </source>
</evidence>
<evidence type="ECO:0000256" key="1">
    <source>
        <dbReference type="SAM" id="Coils"/>
    </source>
</evidence>
<organism evidence="2 3">
    <name type="scientific">Sphingobium soli</name>
    <dbReference type="NCBI Taxonomy" id="1591116"/>
    <lineage>
        <taxon>Bacteria</taxon>
        <taxon>Pseudomonadati</taxon>
        <taxon>Pseudomonadota</taxon>
        <taxon>Alphaproteobacteria</taxon>
        <taxon>Sphingomonadales</taxon>
        <taxon>Sphingomonadaceae</taxon>
        <taxon>Sphingobium</taxon>
    </lineage>
</organism>
<keyword evidence="3" id="KW-1185">Reference proteome</keyword>
<sequence>MEDLESQGNAGGGAAMADDRATAELRFLRAQLADETAARQAAEAQVKRLDDEHRKLKGELLAAKDQQATTVREHEAALDARFKENATLMSALKRAQDREGRVQELVAQADKAHLLFTRLLGALLRQAAPKYLPANVRLQRKCALLDTHSLFDATWYLNQNPDVSEAGVNAAEHFVTHGLREGRSVNRTMEDLRRCAAALQEKPR</sequence>
<comment type="caution">
    <text evidence="2">The sequence shown here is derived from an EMBL/GenBank/DDBJ whole genome shotgun (WGS) entry which is preliminary data.</text>
</comment>
<dbReference type="RefSeq" id="WP_009822215.1">
    <property type="nucleotide sequence ID" value="NZ_JAJGNP010000001.1"/>
</dbReference>
<proteinExistence type="predicted"/>
<gene>
    <name evidence="2" type="ORF">LL253_00210</name>
</gene>
<reference evidence="2 3" key="1">
    <citation type="submission" date="2021-10" db="EMBL/GenBank/DDBJ databases">
        <title>The diversity and Nitrogen Metabolism of Culturable Nitrate-Utilizing Bacteria Within the Oxygen Minimum Zone of the Changjiang (Yangtze River)Estuary.</title>
        <authorList>
            <person name="Zhang D."/>
            <person name="Zheng J."/>
            <person name="Liu S."/>
            <person name="He W."/>
        </authorList>
    </citation>
    <scope>NUCLEOTIDE SEQUENCE [LARGE SCALE GENOMIC DNA]</scope>
    <source>
        <strain evidence="2 3">FXH275-2</strain>
    </source>
</reference>
<dbReference type="EMBL" id="JAJGNP010000001">
    <property type="protein sequence ID" value="MCC4231107.1"/>
    <property type="molecule type" value="Genomic_DNA"/>
</dbReference>
<dbReference type="Proteomes" id="UP001198830">
    <property type="component" value="Unassembled WGS sequence"/>
</dbReference>
<evidence type="ECO:0000313" key="2">
    <source>
        <dbReference type="EMBL" id="MCC4231107.1"/>
    </source>
</evidence>
<protein>
    <submittedName>
        <fullName evidence="2">Uncharacterized protein</fullName>
    </submittedName>
</protein>
<feature type="coiled-coil region" evidence="1">
    <location>
        <begin position="25"/>
        <end position="66"/>
    </location>
</feature>
<keyword evidence="1" id="KW-0175">Coiled coil</keyword>
<accession>A0ABS8H040</accession>